<sequence length="460" mass="50882">MARTNVYSEVTKLNIRLAVRQVVTEFCARPERTVESIVNTQFENLTEPIHRLIAARLERIYGQLQYSILLPSNEPPTSRSVLRFLSGHKDESEKEIVQRFDYTPRKQLREEWQKCGIPSQAPTHAASPALNAPSLENLTSGRSSNSTSDKYHLIKNGQKLKSSPSSKSTSSNKSSESNDWYLSCSDALSHQNQEKDYNGQKLVSYDKKTHIKLSTNFIERSPRSKQNDKRANVTDKILVEIRKAADDALPVVLEDEFVPSVPSLEEVKLKMPNSLCSSLRSDDDKETVRFIPAKPSTVSVAVSTDAVFMNKQEVEKIEAGVNTVIEMGSNLADGSSSSNTASDNSAGQLPKRLFDTVMKRPSLKIVSLRPDGSIVPKDSSVSHNFPSVREWMPIVDEGNAEKSFVDSGEKVSDVAEETDLSHSTCSEKGGLDSASALQSRPDPFEEDLNTLANVSPLPHS</sequence>
<dbReference type="WBParaSite" id="sdigi.contig9.g1017.t1">
    <property type="protein sequence ID" value="sdigi.contig9.g1017.t1"/>
    <property type="gene ID" value="sdigi.contig9.g1017"/>
</dbReference>
<name>A0A915Q690_9BILA</name>
<evidence type="ECO:0000313" key="2">
    <source>
        <dbReference type="Proteomes" id="UP000887581"/>
    </source>
</evidence>
<dbReference type="Proteomes" id="UP000887581">
    <property type="component" value="Unplaced"/>
</dbReference>
<feature type="compositionally biased region" description="Polar residues" evidence="1">
    <location>
        <begin position="134"/>
        <end position="148"/>
    </location>
</feature>
<proteinExistence type="predicted"/>
<protein>
    <submittedName>
        <fullName evidence="3">Uncharacterized protein</fullName>
    </submittedName>
</protein>
<feature type="region of interest" description="Disordered" evidence="1">
    <location>
        <begin position="406"/>
        <end position="460"/>
    </location>
</feature>
<keyword evidence="2" id="KW-1185">Reference proteome</keyword>
<reference evidence="3" key="1">
    <citation type="submission" date="2022-11" db="UniProtKB">
        <authorList>
            <consortium name="WormBaseParasite"/>
        </authorList>
    </citation>
    <scope>IDENTIFICATION</scope>
</reference>
<evidence type="ECO:0000256" key="1">
    <source>
        <dbReference type="SAM" id="MobiDB-lite"/>
    </source>
</evidence>
<evidence type="ECO:0000313" key="3">
    <source>
        <dbReference type="WBParaSite" id="sdigi.contig9.g1017.t1"/>
    </source>
</evidence>
<organism evidence="2 3">
    <name type="scientific">Setaria digitata</name>
    <dbReference type="NCBI Taxonomy" id="48799"/>
    <lineage>
        <taxon>Eukaryota</taxon>
        <taxon>Metazoa</taxon>
        <taxon>Ecdysozoa</taxon>
        <taxon>Nematoda</taxon>
        <taxon>Chromadorea</taxon>
        <taxon>Rhabditida</taxon>
        <taxon>Spirurina</taxon>
        <taxon>Spiruromorpha</taxon>
        <taxon>Filarioidea</taxon>
        <taxon>Setariidae</taxon>
        <taxon>Setaria</taxon>
    </lineage>
</organism>
<feature type="region of interest" description="Disordered" evidence="1">
    <location>
        <begin position="118"/>
        <end position="178"/>
    </location>
</feature>
<dbReference type="AlphaFoldDB" id="A0A915Q690"/>
<accession>A0A915Q690</accession>
<feature type="compositionally biased region" description="Low complexity" evidence="1">
    <location>
        <begin position="159"/>
        <end position="177"/>
    </location>
</feature>